<protein>
    <recommendedName>
        <fullName evidence="3">DUF3575 domain-containing protein</fullName>
    </recommendedName>
</protein>
<evidence type="ECO:0000313" key="1">
    <source>
        <dbReference type="EMBL" id="MBD2703269.1"/>
    </source>
</evidence>
<name>A0A926XYN1_9BACT</name>
<accession>A0A926XYN1</accession>
<dbReference type="Proteomes" id="UP000598820">
    <property type="component" value="Unassembled WGS sequence"/>
</dbReference>
<evidence type="ECO:0000313" key="2">
    <source>
        <dbReference type="Proteomes" id="UP000598820"/>
    </source>
</evidence>
<comment type="caution">
    <text evidence="1">The sequence shown here is derived from an EMBL/GenBank/DDBJ whole genome shotgun (WGS) entry which is preliminary data.</text>
</comment>
<keyword evidence="2" id="KW-1185">Reference proteome</keyword>
<sequence>MVAAFLIACNLLVASNDTLTPADSVRLKRPKLAPAFNLDFRDSFLERQHVNVWGVNAGIQFGIKRHQITLGYYWINYATYLRLIDWRRAASRRINLDYYTRSDMWFMSLLYWFNITNNQKWQVSLPVELGGGVANAIPLNLREETPRDRNRKDFFVPLQAGAYAQWRATRWVGLSAQVGYRLSVFQTAIDQNFNGTYYSIGITIYPTIAIDLWRWIRKGDRISPIHPPQPRK</sequence>
<dbReference type="RefSeq" id="WP_190889114.1">
    <property type="nucleotide sequence ID" value="NZ_JACWZY010000020.1"/>
</dbReference>
<dbReference type="EMBL" id="JACWZY010000020">
    <property type="protein sequence ID" value="MBD2703269.1"/>
    <property type="molecule type" value="Genomic_DNA"/>
</dbReference>
<reference evidence="1" key="1">
    <citation type="submission" date="2020-09" db="EMBL/GenBank/DDBJ databases">
        <authorList>
            <person name="Kim M.K."/>
        </authorList>
    </citation>
    <scope>NUCLEOTIDE SEQUENCE</scope>
    <source>
        <strain evidence="1">BT702</strain>
    </source>
</reference>
<organism evidence="1 2">
    <name type="scientific">Spirosoma profusum</name>
    <dbReference type="NCBI Taxonomy" id="2771354"/>
    <lineage>
        <taxon>Bacteria</taxon>
        <taxon>Pseudomonadati</taxon>
        <taxon>Bacteroidota</taxon>
        <taxon>Cytophagia</taxon>
        <taxon>Cytophagales</taxon>
        <taxon>Cytophagaceae</taxon>
        <taxon>Spirosoma</taxon>
    </lineage>
</organism>
<dbReference type="AlphaFoldDB" id="A0A926XYN1"/>
<evidence type="ECO:0008006" key="3">
    <source>
        <dbReference type="Google" id="ProtNLM"/>
    </source>
</evidence>
<gene>
    <name evidence="1" type="ORF">IC229_21670</name>
</gene>
<proteinExistence type="predicted"/>